<organism evidence="2 3">
    <name type="scientific">Trichostrongylus colubriformis</name>
    <name type="common">Black scour worm</name>
    <dbReference type="NCBI Taxonomy" id="6319"/>
    <lineage>
        <taxon>Eukaryota</taxon>
        <taxon>Metazoa</taxon>
        <taxon>Ecdysozoa</taxon>
        <taxon>Nematoda</taxon>
        <taxon>Chromadorea</taxon>
        <taxon>Rhabditida</taxon>
        <taxon>Rhabditina</taxon>
        <taxon>Rhabditomorpha</taxon>
        <taxon>Strongyloidea</taxon>
        <taxon>Trichostrongylidae</taxon>
        <taxon>Trichostrongylus</taxon>
    </lineage>
</organism>
<protein>
    <submittedName>
        <fullName evidence="2">Uncharacterized protein</fullName>
    </submittedName>
</protein>
<dbReference type="EMBL" id="WIXE01009477">
    <property type="protein sequence ID" value="KAK5978402.1"/>
    <property type="molecule type" value="Genomic_DNA"/>
</dbReference>
<comment type="caution">
    <text evidence="2">The sequence shown here is derived from an EMBL/GenBank/DDBJ whole genome shotgun (WGS) entry which is preliminary data.</text>
</comment>
<feature type="region of interest" description="Disordered" evidence="1">
    <location>
        <begin position="28"/>
        <end position="54"/>
    </location>
</feature>
<proteinExistence type="predicted"/>
<name>A0AAN8FPU0_TRICO</name>
<feature type="compositionally biased region" description="Low complexity" evidence="1">
    <location>
        <begin position="38"/>
        <end position="54"/>
    </location>
</feature>
<reference evidence="2 3" key="1">
    <citation type="submission" date="2019-10" db="EMBL/GenBank/DDBJ databases">
        <title>Assembly and Annotation for the nematode Trichostrongylus colubriformis.</title>
        <authorList>
            <person name="Martin J."/>
        </authorList>
    </citation>
    <scope>NUCLEOTIDE SEQUENCE [LARGE SCALE GENOMIC DNA]</scope>
    <source>
        <strain evidence="2">G859</strain>
        <tissue evidence="2">Whole worm</tissue>
    </source>
</reference>
<evidence type="ECO:0000313" key="3">
    <source>
        <dbReference type="Proteomes" id="UP001331761"/>
    </source>
</evidence>
<feature type="non-terminal residue" evidence="2">
    <location>
        <position position="1"/>
    </location>
</feature>
<evidence type="ECO:0000313" key="2">
    <source>
        <dbReference type="EMBL" id="KAK5978402.1"/>
    </source>
</evidence>
<dbReference type="AlphaFoldDB" id="A0AAN8FPU0"/>
<sequence length="54" mass="5765">ELPSTWPPCSNTSLLRCSSWPATLPVTTRRPESTLVISSSPSATTRSSTSFSPV</sequence>
<keyword evidence="3" id="KW-1185">Reference proteome</keyword>
<accession>A0AAN8FPU0</accession>
<evidence type="ECO:0000256" key="1">
    <source>
        <dbReference type="SAM" id="MobiDB-lite"/>
    </source>
</evidence>
<gene>
    <name evidence="2" type="ORF">GCK32_022838</name>
</gene>
<dbReference type="Proteomes" id="UP001331761">
    <property type="component" value="Unassembled WGS sequence"/>
</dbReference>